<keyword evidence="3" id="KW-1185">Reference proteome</keyword>
<sequence length="429" mass="47821">MSRPLFSFKFAFFFSLSLAASYTVTSTPTFYYFRKLKLRSSSASPSVPKASAADLLALLGPPQQALAVNSQEARQLRSCFKFLVPFSPSSQTPNRRSLSSKLSDDRRSISEENKLIWWPPAPVMELARLAVDSGGDTASIQRTLDPTVIPVPDIEGSKEDRCELTRTPYGRLFINEEINSYLESLFEMIVARGPSVGLNVSLSRFDFFHGHVFLARDSGRLGILFHAKEYPVYDKEVFPCNMGYCQIGTNVSYDDSMNLRNILWLAPLASNSSNEWLAPGTTNTLKASHIYFLPYGPPNHCWDNSPTALVCTATAFSVPAFYSLICPLWHGPAYAPKADKLPRQKSELSPHLIQVLVGRANCEDTFAVMNPRVLVVLDACPTGVIYKDLIPEYVQIARTLYEDDFGDVAFDVNYLNTGGEPPKFQIFIC</sequence>
<dbReference type="Proteomes" id="UP001234989">
    <property type="component" value="Chromosome 1"/>
</dbReference>
<proteinExistence type="predicted"/>
<protein>
    <submittedName>
        <fullName evidence="2">Uncharacterized protein</fullName>
    </submittedName>
</protein>
<accession>A0AAF0PW01</accession>
<name>A0AAF0PW01_SOLVR</name>
<keyword evidence="1" id="KW-0732">Signal</keyword>
<evidence type="ECO:0000256" key="1">
    <source>
        <dbReference type="SAM" id="SignalP"/>
    </source>
</evidence>
<dbReference type="AlphaFoldDB" id="A0AAF0PW01"/>
<feature type="chain" id="PRO_5041962321" evidence="1">
    <location>
        <begin position="20"/>
        <end position="429"/>
    </location>
</feature>
<evidence type="ECO:0000313" key="3">
    <source>
        <dbReference type="Proteomes" id="UP001234989"/>
    </source>
</evidence>
<feature type="signal peptide" evidence="1">
    <location>
        <begin position="1"/>
        <end position="19"/>
    </location>
</feature>
<gene>
    <name evidence="2" type="ORF">MTR67_005413</name>
</gene>
<organism evidence="2 3">
    <name type="scientific">Solanum verrucosum</name>
    <dbReference type="NCBI Taxonomy" id="315347"/>
    <lineage>
        <taxon>Eukaryota</taxon>
        <taxon>Viridiplantae</taxon>
        <taxon>Streptophyta</taxon>
        <taxon>Embryophyta</taxon>
        <taxon>Tracheophyta</taxon>
        <taxon>Spermatophyta</taxon>
        <taxon>Magnoliopsida</taxon>
        <taxon>eudicotyledons</taxon>
        <taxon>Gunneridae</taxon>
        <taxon>Pentapetalae</taxon>
        <taxon>asterids</taxon>
        <taxon>lamiids</taxon>
        <taxon>Solanales</taxon>
        <taxon>Solanaceae</taxon>
        <taxon>Solanoideae</taxon>
        <taxon>Solaneae</taxon>
        <taxon>Solanum</taxon>
    </lineage>
</organism>
<dbReference type="PANTHER" id="PTHR35759:SF1">
    <property type="entry name" value="OS07G0673000 PROTEIN"/>
    <property type="match status" value="1"/>
</dbReference>
<dbReference type="PANTHER" id="PTHR35759">
    <property type="entry name" value="BNAA09G03860D PROTEIN"/>
    <property type="match status" value="1"/>
</dbReference>
<reference evidence="2" key="1">
    <citation type="submission" date="2023-08" db="EMBL/GenBank/DDBJ databases">
        <title>A de novo genome assembly of Solanum verrucosum Schlechtendal, a Mexican diploid species geographically isolated from the other diploid A-genome species in potato relatives.</title>
        <authorList>
            <person name="Hosaka K."/>
        </authorList>
    </citation>
    <scope>NUCLEOTIDE SEQUENCE</scope>
    <source>
        <tissue evidence="2">Young leaves</tissue>
    </source>
</reference>
<evidence type="ECO:0000313" key="2">
    <source>
        <dbReference type="EMBL" id="WMV12028.1"/>
    </source>
</evidence>
<dbReference type="EMBL" id="CP133612">
    <property type="protein sequence ID" value="WMV12028.1"/>
    <property type="molecule type" value="Genomic_DNA"/>
</dbReference>